<comment type="similarity">
    <text evidence="2">Belongs to the eukaryotic release factor 1 family.</text>
</comment>
<dbReference type="SUPFAM" id="SSF55315">
    <property type="entry name" value="L30e-like"/>
    <property type="match status" value="1"/>
</dbReference>
<dbReference type="PANTHER" id="PTHR10113">
    <property type="entry name" value="PEPTIDE CHAIN RELEASE FACTOR SUBUNIT 1"/>
    <property type="match status" value="1"/>
</dbReference>
<sequence>MEVGVELWRTRRLLGDLSEMQGNGTSMITLMVPPRDQVARVQKLLVEEMGAAANIKSRTNRQSVQGAIKSAQQRLKLYSKVPPRGLAIFVGTIALGGNKDRMIAVSFEPAKPLSRFAYLCDKRFHTELLDFLLEESETNVDLPKKHGRGGQSALRFDRLRTGCRHNYLVQASEAAVKHFIDPSSSQANVAGLILAGSADLKTELEPLLDPRLRAKVLKVVTISHGGERGFNQAIELSEDVLASVKFVQEKKLLGEFFEEIGVCSNKHVSGIRDTLQALEMGAVKSLIVYEDLETRRYVYDDPQTGNKVTKVLSKEEAKEEVPRNREVEDKALVEWLAEEYKGFGCELHIITNHTEEGSSFCSGYGGIGGILRYPLDFAAMNEEGDEA</sequence>
<protein>
    <recommendedName>
        <fullName evidence="7">eRF1/Pelota-like N-terminal domain-containing protein</fullName>
    </recommendedName>
</protein>
<dbReference type="InterPro" id="IPR042226">
    <property type="entry name" value="eFR1_2_sf"/>
</dbReference>
<dbReference type="InterPro" id="IPR005141">
    <property type="entry name" value="eRF1_2"/>
</dbReference>
<keyword evidence="4" id="KW-0341">Growth regulation</keyword>
<dbReference type="Gramene" id="EFJ30499">
    <property type="protein sequence ID" value="EFJ30499"/>
    <property type="gene ID" value="SELMODRAFT_440399"/>
</dbReference>
<dbReference type="EMBL" id="GL377575">
    <property type="protein sequence ID" value="EFJ30499.1"/>
    <property type="molecule type" value="Genomic_DNA"/>
</dbReference>
<evidence type="ECO:0000259" key="7">
    <source>
        <dbReference type="SMART" id="SM01194"/>
    </source>
</evidence>
<name>D8RBH9_SELML</name>
<dbReference type="FunFam" id="3.30.1330.30:FF:000032">
    <property type="entry name" value="Eukaryotic peptide chain release factor subunit 1"/>
    <property type="match status" value="1"/>
</dbReference>
<dbReference type="GO" id="GO:0002184">
    <property type="term" value="P:cytoplasmic translational termination"/>
    <property type="evidence" value="ECO:0000318"/>
    <property type="project" value="GO_Central"/>
</dbReference>
<dbReference type="Pfam" id="PF03463">
    <property type="entry name" value="eRF1_1"/>
    <property type="match status" value="1"/>
</dbReference>
<evidence type="ECO:0000256" key="5">
    <source>
        <dbReference type="ARBA" id="ARBA00022917"/>
    </source>
</evidence>
<keyword evidence="9" id="KW-1185">Reference proteome</keyword>
<dbReference type="GO" id="GO:0018444">
    <property type="term" value="C:translation release factor complex"/>
    <property type="evidence" value="ECO:0000318"/>
    <property type="project" value="GO_Central"/>
</dbReference>
<dbReference type="Gene3D" id="3.30.420.60">
    <property type="entry name" value="eRF1 domain 2"/>
    <property type="match status" value="1"/>
</dbReference>
<dbReference type="GO" id="GO:0016149">
    <property type="term" value="F:translation release factor activity, codon specific"/>
    <property type="evidence" value="ECO:0000318"/>
    <property type="project" value="GO_Central"/>
</dbReference>
<dbReference type="InterPro" id="IPR005140">
    <property type="entry name" value="eRF1_Pelota-like_N"/>
</dbReference>
<dbReference type="InterPro" id="IPR005142">
    <property type="entry name" value="eRF1_3"/>
</dbReference>
<evidence type="ECO:0000256" key="4">
    <source>
        <dbReference type="ARBA" id="ARBA00022604"/>
    </source>
</evidence>
<dbReference type="eggNOG" id="KOG0688">
    <property type="taxonomic scope" value="Eukaryota"/>
</dbReference>
<proteinExistence type="inferred from homology"/>
<dbReference type="GO" id="GO:1990825">
    <property type="term" value="F:sequence-specific mRNA binding"/>
    <property type="evidence" value="ECO:0000318"/>
    <property type="project" value="GO_Central"/>
</dbReference>
<dbReference type="AlphaFoldDB" id="D8RBH9"/>
<dbReference type="KEGG" id="smo:SELMODRAFT_440399"/>
<dbReference type="Gene3D" id="3.30.960.10">
    <property type="entry name" value="eRF1 domain 1"/>
    <property type="match status" value="1"/>
</dbReference>
<dbReference type="Gene3D" id="3.30.1330.30">
    <property type="match status" value="1"/>
</dbReference>
<organism evidence="9">
    <name type="scientific">Selaginella moellendorffii</name>
    <name type="common">Spikemoss</name>
    <dbReference type="NCBI Taxonomy" id="88036"/>
    <lineage>
        <taxon>Eukaryota</taxon>
        <taxon>Viridiplantae</taxon>
        <taxon>Streptophyta</taxon>
        <taxon>Embryophyta</taxon>
        <taxon>Tracheophyta</taxon>
        <taxon>Lycopodiopsida</taxon>
        <taxon>Selaginellales</taxon>
        <taxon>Selaginellaceae</taxon>
        <taxon>Selaginella</taxon>
    </lineage>
</organism>
<dbReference type="SMART" id="SM01194">
    <property type="entry name" value="eRF1_1"/>
    <property type="match status" value="1"/>
</dbReference>
<evidence type="ECO:0000256" key="6">
    <source>
        <dbReference type="ARBA" id="ARBA00045523"/>
    </source>
</evidence>
<dbReference type="Pfam" id="PF03464">
    <property type="entry name" value="eRF1_2"/>
    <property type="match status" value="1"/>
</dbReference>
<keyword evidence="5" id="KW-0648">Protein biosynthesis</keyword>
<dbReference type="SUPFAM" id="SSF53137">
    <property type="entry name" value="Translational machinery components"/>
    <property type="match status" value="1"/>
</dbReference>
<keyword evidence="3" id="KW-0963">Cytoplasm</keyword>
<dbReference type="Proteomes" id="UP000001514">
    <property type="component" value="Unassembled WGS sequence"/>
</dbReference>
<dbReference type="SUPFAM" id="SSF55481">
    <property type="entry name" value="N-terminal domain of eukaryotic peptide chain release factor subunit 1, ERF1"/>
    <property type="match status" value="1"/>
</dbReference>
<dbReference type="InParanoid" id="D8RBH9"/>
<evidence type="ECO:0000256" key="3">
    <source>
        <dbReference type="ARBA" id="ARBA00022490"/>
    </source>
</evidence>
<evidence type="ECO:0000313" key="8">
    <source>
        <dbReference type="EMBL" id="EFJ30499.1"/>
    </source>
</evidence>
<feature type="domain" description="eRF1/Pelota-like N-terminal" evidence="7">
    <location>
        <begin position="1"/>
        <end position="134"/>
    </location>
</feature>
<dbReference type="STRING" id="88036.D8RBH9"/>
<dbReference type="HOGENOM" id="CLU_035759_2_1_1"/>
<evidence type="ECO:0000256" key="1">
    <source>
        <dbReference type="ARBA" id="ARBA00004496"/>
    </source>
</evidence>
<dbReference type="GO" id="GO:0005829">
    <property type="term" value="C:cytosol"/>
    <property type="evidence" value="ECO:0000318"/>
    <property type="project" value="GO_Central"/>
</dbReference>
<evidence type="ECO:0000313" key="9">
    <source>
        <dbReference type="Proteomes" id="UP000001514"/>
    </source>
</evidence>
<dbReference type="Pfam" id="PF03465">
    <property type="entry name" value="eRF1_3"/>
    <property type="match status" value="1"/>
</dbReference>
<gene>
    <name evidence="8" type="ORF">SELMODRAFT_440399</name>
</gene>
<dbReference type="InterPro" id="IPR004403">
    <property type="entry name" value="Peptide_chain-rel_eRF1/aRF1"/>
</dbReference>
<evidence type="ECO:0000256" key="2">
    <source>
        <dbReference type="ARBA" id="ARBA00005326"/>
    </source>
</evidence>
<comment type="subcellular location">
    <subcellularLocation>
        <location evidence="1">Cytoplasm</location>
    </subcellularLocation>
</comment>
<dbReference type="InterPro" id="IPR029064">
    <property type="entry name" value="Ribosomal_eL30-like_sf"/>
</dbReference>
<reference evidence="8 9" key="1">
    <citation type="journal article" date="2011" name="Science">
        <title>The Selaginella genome identifies genetic changes associated with the evolution of vascular plants.</title>
        <authorList>
            <person name="Banks J.A."/>
            <person name="Nishiyama T."/>
            <person name="Hasebe M."/>
            <person name="Bowman J.L."/>
            <person name="Gribskov M."/>
            <person name="dePamphilis C."/>
            <person name="Albert V.A."/>
            <person name="Aono N."/>
            <person name="Aoyama T."/>
            <person name="Ambrose B.A."/>
            <person name="Ashton N.W."/>
            <person name="Axtell M.J."/>
            <person name="Barker E."/>
            <person name="Barker M.S."/>
            <person name="Bennetzen J.L."/>
            <person name="Bonawitz N.D."/>
            <person name="Chapple C."/>
            <person name="Cheng C."/>
            <person name="Correa L.G."/>
            <person name="Dacre M."/>
            <person name="DeBarry J."/>
            <person name="Dreyer I."/>
            <person name="Elias M."/>
            <person name="Engstrom E.M."/>
            <person name="Estelle M."/>
            <person name="Feng L."/>
            <person name="Finet C."/>
            <person name="Floyd S.K."/>
            <person name="Frommer W.B."/>
            <person name="Fujita T."/>
            <person name="Gramzow L."/>
            <person name="Gutensohn M."/>
            <person name="Harholt J."/>
            <person name="Hattori M."/>
            <person name="Heyl A."/>
            <person name="Hirai T."/>
            <person name="Hiwatashi Y."/>
            <person name="Ishikawa M."/>
            <person name="Iwata M."/>
            <person name="Karol K.G."/>
            <person name="Koehler B."/>
            <person name="Kolukisaoglu U."/>
            <person name="Kubo M."/>
            <person name="Kurata T."/>
            <person name="Lalonde S."/>
            <person name="Li K."/>
            <person name="Li Y."/>
            <person name="Litt A."/>
            <person name="Lyons E."/>
            <person name="Manning G."/>
            <person name="Maruyama T."/>
            <person name="Michael T.P."/>
            <person name="Mikami K."/>
            <person name="Miyazaki S."/>
            <person name="Morinaga S."/>
            <person name="Murata T."/>
            <person name="Mueller-Roeber B."/>
            <person name="Nelson D.R."/>
            <person name="Obara M."/>
            <person name="Oguri Y."/>
            <person name="Olmstead R.G."/>
            <person name="Onodera N."/>
            <person name="Petersen B.L."/>
            <person name="Pils B."/>
            <person name="Prigge M."/>
            <person name="Rensing S.A."/>
            <person name="Riano-Pachon D.M."/>
            <person name="Roberts A.W."/>
            <person name="Sato Y."/>
            <person name="Scheller H.V."/>
            <person name="Schulz B."/>
            <person name="Schulz C."/>
            <person name="Shakirov E.V."/>
            <person name="Shibagaki N."/>
            <person name="Shinohara N."/>
            <person name="Shippen D.E."/>
            <person name="Soerensen I."/>
            <person name="Sotooka R."/>
            <person name="Sugimoto N."/>
            <person name="Sugita M."/>
            <person name="Sumikawa N."/>
            <person name="Tanurdzic M."/>
            <person name="Theissen G."/>
            <person name="Ulvskov P."/>
            <person name="Wakazuki S."/>
            <person name="Weng J.K."/>
            <person name="Willats W.W."/>
            <person name="Wipf D."/>
            <person name="Wolf P.G."/>
            <person name="Yang L."/>
            <person name="Zimmer A.D."/>
            <person name="Zhu Q."/>
            <person name="Mitros T."/>
            <person name="Hellsten U."/>
            <person name="Loque D."/>
            <person name="Otillar R."/>
            <person name="Salamov A."/>
            <person name="Schmutz J."/>
            <person name="Shapiro H."/>
            <person name="Lindquist E."/>
            <person name="Lucas S."/>
            <person name="Rokhsar D."/>
            <person name="Grigoriev I.V."/>
        </authorList>
    </citation>
    <scope>NUCLEOTIDE SEQUENCE [LARGE SCALE GENOMIC DNA]</scope>
</reference>
<dbReference type="InterPro" id="IPR024049">
    <property type="entry name" value="eRF1_1_sf"/>
</dbReference>
<comment type="function">
    <text evidence="6">Directs the termination of nascent peptide synthesis (translation) in response to the termination codons UAA, UAG and UGA. Modulates plant growth and development.</text>
</comment>
<accession>D8RBH9</accession>